<comment type="similarity">
    <text evidence="1 5">Belongs to the DNA mismatch repair MutL/HexB family.</text>
</comment>
<evidence type="ECO:0000256" key="5">
    <source>
        <dbReference type="HAMAP-Rule" id="MF_00149"/>
    </source>
</evidence>
<dbReference type="PANTHER" id="PTHR10073">
    <property type="entry name" value="DNA MISMATCH REPAIR PROTEIN MLH, PMS, MUTL"/>
    <property type="match status" value="1"/>
</dbReference>
<dbReference type="Gene3D" id="3.30.565.10">
    <property type="entry name" value="Histidine kinase-like ATPase, C-terminal domain"/>
    <property type="match status" value="1"/>
</dbReference>
<evidence type="ECO:0000256" key="4">
    <source>
        <dbReference type="ARBA" id="ARBA00023204"/>
    </source>
</evidence>
<evidence type="ECO:0000259" key="8">
    <source>
        <dbReference type="SMART" id="SM01340"/>
    </source>
</evidence>
<dbReference type="Gene3D" id="3.30.1540.20">
    <property type="entry name" value="MutL, C-terminal domain, dimerisation subdomain"/>
    <property type="match status" value="1"/>
</dbReference>
<dbReference type="InterPro" id="IPR013507">
    <property type="entry name" value="DNA_mismatch_S5_2-like"/>
</dbReference>
<dbReference type="Gene3D" id="3.30.230.10">
    <property type="match status" value="1"/>
</dbReference>
<comment type="function">
    <text evidence="5">This protein is involved in the repair of mismatches in DNA. It is required for dam-dependent methyl-directed DNA mismatch repair. May act as a 'molecular matchmaker', a protein that promotes the formation of a stable complex between two or more DNA-binding proteins in an ATP-dependent manner without itself being part of a final effector complex.</text>
</comment>
<evidence type="ECO:0000256" key="2">
    <source>
        <dbReference type="ARBA" id="ARBA00021975"/>
    </source>
</evidence>
<dbReference type="InterPro" id="IPR014790">
    <property type="entry name" value="MutL_C"/>
</dbReference>
<keyword evidence="4 5" id="KW-0234">DNA repair</keyword>
<dbReference type="PROSITE" id="PS00058">
    <property type="entry name" value="DNA_MISMATCH_REPAIR_1"/>
    <property type="match status" value="1"/>
</dbReference>
<dbReference type="InterPro" id="IPR038973">
    <property type="entry name" value="MutL/Mlh/Pms-like"/>
</dbReference>
<dbReference type="InterPro" id="IPR002099">
    <property type="entry name" value="MutL/Mlh/PMS"/>
</dbReference>
<dbReference type="RefSeq" id="WP_093517516.1">
    <property type="nucleotide sequence ID" value="NZ_FOSK01000002.1"/>
</dbReference>
<comment type="caution">
    <text evidence="9">The sequence shown here is derived from an EMBL/GenBank/DDBJ whole genome shotgun (WGS) entry which is preliminary data.</text>
</comment>
<reference evidence="9 10" key="1">
    <citation type="submission" date="2016-10" db="EMBL/GenBank/DDBJ databases">
        <authorList>
            <person name="Varghese N."/>
            <person name="Submissions S."/>
        </authorList>
    </citation>
    <scope>NUCLEOTIDE SEQUENCE [LARGE SCALE GENOMIC DNA]</scope>
    <source>
        <strain evidence="9 10">DSM 16392</strain>
    </source>
</reference>
<organism evidence="9 10">
    <name type="scientific">Pseudovibrio ascidiaceicola</name>
    <dbReference type="NCBI Taxonomy" id="285279"/>
    <lineage>
        <taxon>Bacteria</taxon>
        <taxon>Pseudomonadati</taxon>
        <taxon>Pseudomonadota</taxon>
        <taxon>Alphaproteobacteria</taxon>
        <taxon>Hyphomicrobiales</taxon>
        <taxon>Stappiaceae</taxon>
        <taxon>Pseudovibrio</taxon>
    </lineage>
</organism>
<dbReference type="SMART" id="SM00853">
    <property type="entry name" value="MutL_C"/>
    <property type="match status" value="1"/>
</dbReference>
<dbReference type="Proteomes" id="UP000199598">
    <property type="component" value="Unassembled WGS sequence"/>
</dbReference>
<dbReference type="Pfam" id="PF08676">
    <property type="entry name" value="MutL_C"/>
    <property type="match status" value="1"/>
</dbReference>
<feature type="domain" description="MutL C-terminal dimerisation" evidence="7">
    <location>
        <begin position="467"/>
        <end position="610"/>
    </location>
</feature>
<accession>A0A1I3X196</accession>
<dbReference type="HAMAP" id="MF_00149">
    <property type="entry name" value="DNA_mis_repair"/>
    <property type="match status" value="1"/>
</dbReference>
<dbReference type="InterPro" id="IPR037198">
    <property type="entry name" value="MutL_C_sf"/>
</dbReference>
<dbReference type="CDD" id="cd16926">
    <property type="entry name" value="HATPase_MutL-MLH-PMS-like"/>
    <property type="match status" value="1"/>
</dbReference>
<dbReference type="InterPro" id="IPR014721">
    <property type="entry name" value="Ribsml_uS5_D2-typ_fold_subgr"/>
</dbReference>
<evidence type="ECO:0000313" key="9">
    <source>
        <dbReference type="EMBL" id="SFK13414.1"/>
    </source>
</evidence>
<proteinExistence type="inferred from homology"/>
<dbReference type="InterPro" id="IPR036890">
    <property type="entry name" value="HATPase_C_sf"/>
</dbReference>
<dbReference type="NCBIfam" id="TIGR00585">
    <property type="entry name" value="mutl"/>
    <property type="match status" value="1"/>
</dbReference>
<evidence type="ECO:0000256" key="1">
    <source>
        <dbReference type="ARBA" id="ARBA00006082"/>
    </source>
</evidence>
<protein>
    <recommendedName>
        <fullName evidence="2 5">DNA mismatch repair protein MutL</fullName>
    </recommendedName>
</protein>
<sequence length="653" mass="71969">MAVRQLSDTTINRIAAGEVIERPASVVKELVENAVDAGATRIEIVTATGGKSLLRITDNGAGMTKEDLQLAVRRHCTSKLPEDDLMDIRTMGFRGEALPSIGAISRLEITTRHASEPHAWKIEVEGGQNNDIEPAALNSGTRVEVKDIFFSVPARLKFLKSDRAEATAITEIIKRIALANPTVRFTLSGSDRRQLELPACTGDDADLARIGQILGAEFTKNAMEIEALREGVHLYGYAGLPTFHRANSQHQFFFVNGRPVRDKLLLGSLKAAYSDVLSRDRHPIVVLNIDLDPHQVDVNVHPAKADVRFRDGQLVRGLMIGALKNAFVQSGFRASTANTQSAINAIRPMGQSAGFNVHSGASVHSPQGHREAPQSYSWQQSSYRPEEDAARAWSAADIPEVGSSETQLGLMEANAPYSGPLDQSQPQLQANEQGTQAYHLVDAPSADSRAHGHQLPDDRENFPLGAARAQIHETYIVSQTKDGLVIVDQHAAHERLVYEQLKEDLSKRDVSRQMLLIPEIVDLPEEDVARLEERATELEEVGLVLERFGPGAIAVRETPSMLKRLNIKALVQDLADDFAEFDSSTRIREKLDLVAATMACHGSIRAGRRMRPEEMDNLLRDMEATPKSGQCNHGRPTWIELKLSDIERLFGRH</sequence>
<dbReference type="SUPFAM" id="SSF54211">
    <property type="entry name" value="Ribosomal protein S5 domain 2-like"/>
    <property type="match status" value="1"/>
</dbReference>
<gene>
    <name evidence="5" type="primary">mutL</name>
    <name evidence="9" type="ORF">SAMN04488518_102314</name>
</gene>
<dbReference type="Pfam" id="PF01119">
    <property type="entry name" value="DNA_mis_repair"/>
    <property type="match status" value="1"/>
</dbReference>
<dbReference type="InterPro" id="IPR042120">
    <property type="entry name" value="MutL_C_dimsub"/>
</dbReference>
<dbReference type="Pfam" id="PF13589">
    <property type="entry name" value="HATPase_c_3"/>
    <property type="match status" value="1"/>
</dbReference>
<evidence type="ECO:0000256" key="3">
    <source>
        <dbReference type="ARBA" id="ARBA00022763"/>
    </source>
</evidence>
<feature type="domain" description="DNA mismatch repair protein S5" evidence="8">
    <location>
        <begin position="210"/>
        <end position="328"/>
    </location>
</feature>
<dbReference type="SUPFAM" id="SSF55874">
    <property type="entry name" value="ATPase domain of HSP90 chaperone/DNA topoisomerase II/histidine kinase"/>
    <property type="match status" value="1"/>
</dbReference>
<dbReference type="InterPro" id="IPR014762">
    <property type="entry name" value="DNA_mismatch_repair_CS"/>
</dbReference>
<dbReference type="InterPro" id="IPR020568">
    <property type="entry name" value="Ribosomal_Su5_D2-typ_SF"/>
</dbReference>
<dbReference type="Gene3D" id="3.30.1370.100">
    <property type="entry name" value="MutL, C-terminal domain, regulatory subdomain"/>
    <property type="match status" value="1"/>
</dbReference>
<dbReference type="NCBIfam" id="NF000953">
    <property type="entry name" value="PRK00095.2-4"/>
    <property type="match status" value="1"/>
</dbReference>
<dbReference type="InterPro" id="IPR042121">
    <property type="entry name" value="MutL_C_regsub"/>
</dbReference>
<evidence type="ECO:0000313" key="10">
    <source>
        <dbReference type="Proteomes" id="UP000199598"/>
    </source>
</evidence>
<feature type="region of interest" description="Disordered" evidence="6">
    <location>
        <begin position="356"/>
        <end position="383"/>
    </location>
</feature>
<evidence type="ECO:0000259" key="7">
    <source>
        <dbReference type="SMART" id="SM00853"/>
    </source>
</evidence>
<dbReference type="EMBL" id="FOSK01000002">
    <property type="protein sequence ID" value="SFK13414.1"/>
    <property type="molecule type" value="Genomic_DNA"/>
</dbReference>
<name>A0A1I3X196_9HYPH</name>
<dbReference type="CDD" id="cd00782">
    <property type="entry name" value="MutL_Trans"/>
    <property type="match status" value="1"/>
</dbReference>
<evidence type="ECO:0000256" key="6">
    <source>
        <dbReference type="SAM" id="MobiDB-lite"/>
    </source>
</evidence>
<dbReference type="SUPFAM" id="SSF118116">
    <property type="entry name" value="DNA mismatch repair protein MutL"/>
    <property type="match status" value="1"/>
</dbReference>
<dbReference type="PANTHER" id="PTHR10073:SF12">
    <property type="entry name" value="DNA MISMATCH REPAIR PROTEIN MLH1"/>
    <property type="match status" value="1"/>
</dbReference>
<keyword evidence="3 5" id="KW-0227">DNA damage</keyword>
<keyword evidence="10" id="KW-1185">Reference proteome</keyword>
<dbReference type="InterPro" id="IPR020667">
    <property type="entry name" value="DNA_mismatch_repair_MutL"/>
</dbReference>
<dbReference type="SMART" id="SM01340">
    <property type="entry name" value="DNA_mis_repair"/>
    <property type="match status" value="1"/>
</dbReference>
<feature type="compositionally biased region" description="Polar residues" evidence="6">
    <location>
        <begin position="374"/>
        <end position="383"/>
    </location>
</feature>